<evidence type="ECO:0000256" key="1">
    <source>
        <dbReference type="ARBA" id="ARBA00022741"/>
    </source>
</evidence>
<dbReference type="GO" id="GO:0005886">
    <property type="term" value="C:plasma membrane"/>
    <property type="evidence" value="ECO:0007669"/>
    <property type="project" value="TreeGrafter"/>
</dbReference>
<evidence type="ECO:0000313" key="6">
    <source>
        <dbReference type="Proteomes" id="UP000196710"/>
    </source>
</evidence>
<dbReference type="GO" id="GO:0005524">
    <property type="term" value="F:ATP binding"/>
    <property type="evidence" value="ECO:0007669"/>
    <property type="project" value="UniProtKB-KW"/>
</dbReference>
<evidence type="ECO:0000256" key="2">
    <source>
        <dbReference type="ARBA" id="ARBA00022840"/>
    </source>
</evidence>
<organism evidence="5 7">
    <name type="scientific">Acutalibacter muris</name>
    <dbReference type="NCBI Taxonomy" id="1796620"/>
    <lineage>
        <taxon>Bacteria</taxon>
        <taxon>Bacillati</taxon>
        <taxon>Bacillota</taxon>
        <taxon>Clostridia</taxon>
        <taxon>Eubacteriales</taxon>
        <taxon>Acutalibacteraceae</taxon>
        <taxon>Acutalibacter</taxon>
    </lineage>
</organism>
<dbReference type="InterPro" id="IPR003593">
    <property type="entry name" value="AAA+_ATPase"/>
</dbReference>
<keyword evidence="2 5" id="KW-0067">ATP-binding</keyword>
<dbReference type="EMBL" id="CP021422">
    <property type="protein sequence ID" value="ASB41571.1"/>
    <property type="molecule type" value="Genomic_DNA"/>
</dbReference>
<dbReference type="AlphaFoldDB" id="A0A1Z2XT51"/>
<dbReference type="KEGG" id="amur:ADH66_13455"/>
<dbReference type="PANTHER" id="PTHR24220">
    <property type="entry name" value="IMPORT ATP-BINDING PROTEIN"/>
    <property type="match status" value="1"/>
</dbReference>
<dbReference type="InterPro" id="IPR015854">
    <property type="entry name" value="ABC_transpr_LolD-like"/>
</dbReference>
<reference evidence="6" key="2">
    <citation type="submission" date="2017-05" db="EMBL/GenBank/DDBJ databases">
        <title>Improved OligoMM genomes.</title>
        <authorList>
            <person name="Garzetti D."/>
        </authorList>
    </citation>
    <scope>NUCLEOTIDE SEQUENCE [LARGE SCALE GENOMIC DNA]</scope>
    <source>
        <strain evidence="6">KB18</strain>
    </source>
</reference>
<dbReference type="PROSITE" id="PS50893">
    <property type="entry name" value="ABC_TRANSPORTER_2"/>
    <property type="match status" value="1"/>
</dbReference>
<proteinExistence type="predicted"/>
<reference evidence="4" key="1">
    <citation type="journal article" date="2017" name="Genome Announc.">
        <title>High-Quality Whole-Genome Sequences of the Oligo-Mouse-Microbiota Bacterial Community.</title>
        <authorList>
            <person name="Garzetti D."/>
            <person name="Brugiroux S."/>
            <person name="Bunk B."/>
            <person name="Pukall R."/>
            <person name="McCoy K.D."/>
            <person name="Macpherson A.J."/>
            <person name="Stecher B."/>
        </authorList>
    </citation>
    <scope>NUCLEOTIDE SEQUENCE</scope>
    <source>
        <strain evidence="4">KB18</strain>
    </source>
</reference>
<dbReference type="Proteomes" id="UP000196710">
    <property type="component" value="Chromosome"/>
</dbReference>
<dbReference type="PANTHER" id="PTHR24220:SF470">
    <property type="entry name" value="CELL DIVISION ATP-BINDING PROTEIN FTSE"/>
    <property type="match status" value="1"/>
</dbReference>
<dbReference type="Pfam" id="PF00005">
    <property type="entry name" value="ABC_tran"/>
    <property type="match status" value="1"/>
</dbReference>
<dbReference type="InterPro" id="IPR003439">
    <property type="entry name" value="ABC_transporter-like_ATP-bd"/>
</dbReference>
<feature type="domain" description="ABC transporter" evidence="3">
    <location>
        <begin position="4"/>
        <end position="243"/>
    </location>
</feature>
<reference evidence="5 7" key="3">
    <citation type="submission" date="2020-11" db="EMBL/GenBank/DDBJ databases">
        <title>Closed and high quality bacterial genomes of the OMM12 community.</title>
        <authorList>
            <person name="Marbouty M."/>
            <person name="Lamy-Besnier Q."/>
            <person name="Debarbieux L."/>
            <person name="Koszul R."/>
        </authorList>
    </citation>
    <scope>NUCLEOTIDE SEQUENCE [LARGE SCALE GENOMIC DNA]</scope>
    <source>
        <strain evidence="5 7">KB18</strain>
    </source>
</reference>
<protein>
    <submittedName>
        <fullName evidence="5">ATP-binding cassette domain-containing protein</fullName>
    </submittedName>
</protein>
<accession>A0A1Z2XT51</accession>
<evidence type="ECO:0000259" key="3">
    <source>
        <dbReference type="PROSITE" id="PS50893"/>
    </source>
</evidence>
<gene>
    <name evidence="4" type="ORF">ADH66_13455</name>
    <name evidence="5" type="ORF">I5Q82_03795</name>
</gene>
<dbReference type="RefSeq" id="WP_084384473.1">
    <property type="nucleotide sequence ID" value="NZ_CAPVCI010000009.1"/>
</dbReference>
<dbReference type="Proteomes" id="UP000596035">
    <property type="component" value="Chromosome"/>
</dbReference>
<evidence type="ECO:0000313" key="4">
    <source>
        <dbReference type="EMBL" id="ASB41571.1"/>
    </source>
</evidence>
<dbReference type="GO" id="GO:0016887">
    <property type="term" value="F:ATP hydrolysis activity"/>
    <property type="evidence" value="ECO:0007669"/>
    <property type="project" value="InterPro"/>
</dbReference>
<keyword evidence="1" id="KW-0547">Nucleotide-binding</keyword>
<sequence>MPTIRLEDVSKIYKGQKGGGGLRPGRRGFETLSRVNLEIAQGEFVFFVGSRGAGSSTLLNLISGLLQPDEGAVYLDQVNLSKLKRRQEKKLPYIFGRVPQEPSLVRSATVFENLCPPGRFGRVGGTLTDGPLIAKALALVGLPDSEEKYPGEFSASERRRIELAKAILYSPPILILDRITDDMDDDSIWDMMHLLDEMNHRGTTVLMATGARQFVNLMRRRVITLVDGRIVGDVQKGRFGDIV</sequence>
<name>A0A1Z2XT51_9FIRM</name>
<evidence type="ECO:0000313" key="7">
    <source>
        <dbReference type="Proteomes" id="UP000596035"/>
    </source>
</evidence>
<evidence type="ECO:0000313" key="5">
    <source>
        <dbReference type="EMBL" id="QQR30831.1"/>
    </source>
</evidence>
<dbReference type="Gene3D" id="3.40.50.300">
    <property type="entry name" value="P-loop containing nucleotide triphosphate hydrolases"/>
    <property type="match status" value="1"/>
</dbReference>
<dbReference type="SUPFAM" id="SSF52540">
    <property type="entry name" value="P-loop containing nucleoside triphosphate hydrolases"/>
    <property type="match status" value="1"/>
</dbReference>
<dbReference type="GO" id="GO:0022857">
    <property type="term" value="F:transmembrane transporter activity"/>
    <property type="evidence" value="ECO:0007669"/>
    <property type="project" value="TreeGrafter"/>
</dbReference>
<keyword evidence="6" id="KW-1185">Reference proteome</keyword>
<dbReference type="InterPro" id="IPR027417">
    <property type="entry name" value="P-loop_NTPase"/>
</dbReference>
<dbReference type="EMBL" id="CP065321">
    <property type="protein sequence ID" value="QQR30831.1"/>
    <property type="molecule type" value="Genomic_DNA"/>
</dbReference>
<dbReference type="SMART" id="SM00382">
    <property type="entry name" value="AAA"/>
    <property type="match status" value="1"/>
</dbReference>